<name>A0ABU9AYP8_9BACT</name>
<dbReference type="Gene3D" id="2.160.20.10">
    <property type="entry name" value="Single-stranded right-handed beta-helix, Pectin lyase-like"/>
    <property type="match status" value="1"/>
</dbReference>
<evidence type="ECO:0008006" key="3">
    <source>
        <dbReference type="Google" id="ProtNLM"/>
    </source>
</evidence>
<organism evidence="1 2">
    <name type="scientific">Luteolibacter soli</name>
    <dbReference type="NCBI Taxonomy" id="3135280"/>
    <lineage>
        <taxon>Bacteria</taxon>
        <taxon>Pseudomonadati</taxon>
        <taxon>Verrucomicrobiota</taxon>
        <taxon>Verrucomicrobiia</taxon>
        <taxon>Verrucomicrobiales</taxon>
        <taxon>Verrucomicrobiaceae</taxon>
        <taxon>Luteolibacter</taxon>
    </lineage>
</organism>
<accession>A0ABU9AYP8</accession>
<comment type="caution">
    <text evidence="1">The sequence shown here is derived from an EMBL/GenBank/DDBJ whole genome shotgun (WGS) entry which is preliminary data.</text>
</comment>
<sequence length="556" mass="55295">MKTLDQIEARIPINATTAPGNANAVHVISTPGSYYLTGDVQGVASKDGILIEASNVTLDLNGYSLKGLGSSLNGIGISRSGAALTGLTIRNGFITGFGQRGIYTVGTGAIHGLTMEDLTIACVGTGLRSDVAGSTIVRRVLVRGGSGGIQCAGGNSLDQIEDSMVSGITGEAIVGDVVERCQVGQVTNSGLVVISGSRISHCRVASVSGTVGLVGIYGEEVNDCVVSDLTLTAAGPVDGVTGDLVTATRVQNLISAGGNVRGIAQRNAPQGIVNGCSVASLKTTGSGTVTGIDADSVTASQISRIGYESSTGVVTGINFGSLVSDCSLQTIGHAGVTSSVNGIYNSVTNTGTVTKVTLQTFKGAGTVVGIRSGIVDHANVTGFVQNGSGFTGNQAIAAQSVSNCTVSNLVANTSIAIYAIFAENVTDTRVDLVSNDGGTANGINGTSIVNCSVSNLDGIGIGGTTTTTRISGCSVANAGVLGIQFGGSGGVLDDNTVTGCPTGIQTLAGSGRVVVRGNSVSTCTTRYSMSANSAVGPIVTATGIIASTNPFANFSD</sequence>
<keyword evidence="2" id="KW-1185">Reference proteome</keyword>
<dbReference type="Proteomes" id="UP001371305">
    <property type="component" value="Unassembled WGS sequence"/>
</dbReference>
<reference evidence="1 2" key="1">
    <citation type="submission" date="2024-04" db="EMBL/GenBank/DDBJ databases">
        <title>Luteolibacter sp. isolated from soil.</title>
        <authorList>
            <person name="An J."/>
        </authorList>
    </citation>
    <scope>NUCLEOTIDE SEQUENCE [LARGE SCALE GENOMIC DNA]</scope>
    <source>
        <strain evidence="1 2">Y139</strain>
    </source>
</reference>
<proteinExistence type="predicted"/>
<protein>
    <recommendedName>
        <fullName evidence="3">Right handed beta helix domain-containing protein</fullName>
    </recommendedName>
</protein>
<evidence type="ECO:0000313" key="2">
    <source>
        <dbReference type="Proteomes" id="UP001371305"/>
    </source>
</evidence>
<dbReference type="EMBL" id="JBBUKT010000009">
    <property type="protein sequence ID" value="MEK7952899.1"/>
    <property type="molecule type" value="Genomic_DNA"/>
</dbReference>
<evidence type="ECO:0000313" key="1">
    <source>
        <dbReference type="EMBL" id="MEK7952899.1"/>
    </source>
</evidence>
<dbReference type="InterPro" id="IPR012334">
    <property type="entry name" value="Pectin_lyas_fold"/>
</dbReference>
<gene>
    <name evidence="1" type="ORF">WKV53_20470</name>
</gene>